<evidence type="ECO:0000313" key="4">
    <source>
        <dbReference type="Proteomes" id="UP000182654"/>
    </source>
</evidence>
<name>A0A1H0Q170_9PSED</name>
<dbReference type="Proteomes" id="UP000181686">
    <property type="component" value="Unassembled WGS sequence"/>
</dbReference>
<dbReference type="EMBL" id="MDGK01000017">
    <property type="protein sequence ID" value="OIN10782.1"/>
    <property type="molecule type" value="Genomic_DNA"/>
</dbReference>
<sequence>MKISLIDNGLDSLRKGYVHLGRYEKLLAEKAGDTERFSALKDSVLSIQHGVEILFKYSLKEKNEILLFTDISKLKEAYKSRREGIIKELYEYEGLHTVTFKESIERLKDICGIHMDERFVKTLKKVEAWRNSITHSAVLLREIEVARILIKFLTELDDFFGPLIGEPYLKGQGRTELDRAYRLTKAVYGELDNKIKGLTVERLIDVLQSNNLKNVTAPSTFLIKDPKKAYAILEQIQGSEIRYGCDFVNMHNSGHAQIVSLAEDDILTIHAVDIRTKYQFCLDALVVHIPEINNDRSPLIFMFAKRLTAQGKKPYVREDVGCTLQHGVNIDADDSYHWEREMREQSIEDYNSDTPQLPSHKEAIRFLSGGPVCFMNIQQLEYGSAHRLLDNKAFQNPEALHAAFQEMESGE</sequence>
<reference evidence="1 3" key="1">
    <citation type="submission" date="2016-08" db="EMBL/GenBank/DDBJ databases">
        <title>Draft genome sequence of the type strain of Pseudomonas extremorientalis LMG 19695T isolated from drinking water reservoir.</title>
        <authorList>
            <person name="Tambong J.T."/>
        </authorList>
    </citation>
    <scope>NUCLEOTIDE SEQUENCE [LARGE SCALE GENOMIC DNA]</scope>
    <source>
        <strain evidence="1 3">LMG 19695</strain>
    </source>
</reference>
<dbReference type="RefSeq" id="WP_071489349.1">
    <property type="nucleotide sequence ID" value="NZ_LT629708.1"/>
</dbReference>
<gene>
    <name evidence="1" type="ORF">BFN10_08820</name>
    <name evidence="2" type="ORF">SAMN04490184_2300</name>
</gene>
<proteinExistence type="predicted"/>
<evidence type="ECO:0000313" key="2">
    <source>
        <dbReference type="EMBL" id="SDP10418.1"/>
    </source>
</evidence>
<dbReference type="EMBL" id="LT629708">
    <property type="protein sequence ID" value="SDP10418.1"/>
    <property type="molecule type" value="Genomic_DNA"/>
</dbReference>
<keyword evidence="4" id="KW-1185">Reference proteome</keyword>
<accession>A0A1H0Q170</accession>
<dbReference type="Proteomes" id="UP000182654">
    <property type="component" value="Chromosome I"/>
</dbReference>
<dbReference type="AlphaFoldDB" id="A0A1H0Q170"/>
<reference evidence="2 4" key="2">
    <citation type="submission" date="2016-10" db="EMBL/GenBank/DDBJ databases">
        <authorList>
            <person name="Varghese N."/>
            <person name="Submissions S."/>
        </authorList>
    </citation>
    <scope>NUCLEOTIDE SEQUENCE [LARGE SCALE GENOMIC DNA]</scope>
    <source>
        <strain evidence="2 4">BS2774</strain>
    </source>
</reference>
<protein>
    <submittedName>
        <fullName evidence="1">Uncharacterized protein</fullName>
    </submittedName>
</protein>
<evidence type="ECO:0000313" key="3">
    <source>
        <dbReference type="Proteomes" id="UP000181686"/>
    </source>
</evidence>
<evidence type="ECO:0000313" key="1">
    <source>
        <dbReference type="EMBL" id="OIN10782.1"/>
    </source>
</evidence>
<organism evidence="1 3">
    <name type="scientific">Pseudomonas extremorientalis</name>
    <dbReference type="NCBI Taxonomy" id="169669"/>
    <lineage>
        <taxon>Bacteria</taxon>
        <taxon>Pseudomonadati</taxon>
        <taxon>Pseudomonadota</taxon>
        <taxon>Gammaproteobacteria</taxon>
        <taxon>Pseudomonadales</taxon>
        <taxon>Pseudomonadaceae</taxon>
        <taxon>Pseudomonas</taxon>
    </lineage>
</organism>